<evidence type="ECO:0000313" key="2">
    <source>
        <dbReference type="Proteomes" id="UP000186955"/>
    </source>
</evidence>
<protein>
    <submittedName>
        <fullName evidence="1">Uncharacterized protein</fullName>
    </submittedName>
</protein>
<proteinExistence type="predicted"/>
<gene>
    <name evidence="1" type="ORF">PENSUB_1929</name>
</gene>
<organism evidence="1 2">
    <name type="scientific">Penicillium subrubescens</name>
    <dbReference type="NCBI Taxonomy" id="1316194"/>
    <lineage>
        <taxon>Eukaryota</taxon>
        <taxon>Fungi</taxon>
        <taxon>Dikarya</taxon>
        <taxon>Ascomycota</taxon>
        <taxon>Pezizomycotina</taxon>
        <taxon>Eurotiomycetes</taxon>
        <taxon>Eurotiomycetidae</taxon>
        <taxon>Eurotiales</taxon>
        <taxon>Aspergillaceae</taxon>
        <taxon>Penicillium</taxon>
    </lineage>
</organism>
<comment type="caution">
    <text evidence="1">The sequence shown here is derived from an EMBL/GenBank/DDBJ whole genome shotgun (WGS) entry which is preliminary data.</text>
</comment>
<dbReference type="Proteomes" id="UP000186955">
    <property type="component" value="Unassembled WGS sequence"/>
</dbReference>
<evidence type="ECO:0000313" key="1">
    <source>
        <dbReference type="EMBL" id="OKP12444.1"/>
    </source>
</evidence>
<dbReference type="EMBL" id="MNBE01000214">
    <property type="protein sequence ID" value="OKP12444.1"/>
    <property type="molecule type" value="Genomic_DNA"/>
</dbReference>
<keyword evidence="2" id="KW-1185">Reference proteome</keyword>
<accession>A0A1Q5UIY8</accession>
<dbReference type="AlphaFoldDB" id="A0A1Q5UIY8"/>
<name>A0A1Q5UIY8_9EURO</name>
<sequence>MLGGCARNDKVLPEQLLLAGKPNKILGIPWDQLRDDPTQARPGYRKIHLSYLRIADWRNHSTFVCLADQPAPVSEGSTPRYQNDEDVVHNVFIEWHYGLGDD</sequence>
<reference evidence="1 2" key="1">
    <citation type="submission" date="2016-10" db="EMBL/GenBank/DDBJ databases">
        <title>Genome sequence of the ascomycete fungus Penicillium subrubescens.</title>
        <authorList>
            <person name="De Vries R.P."/>
            <person name="Peng M."/>
            <person name="Dilokpimol A."/>
            <person name="Hilden K."/>
            <person name="Makela M.R."/>
            <person name="Grigoriev I."/>
            <person name="Riley R."/>
            <person name="Granchi Z."/>
        </authorList>
    </citation>
    <scope>NUCLEOTIDE SEQUENCE [LARGE SCALE GENOMIC DNA]</scope>
    <source>
        <strain evidence="1 2">CBS 132785</strain>
    </source>
</reference>